<dbReference type="EMBL" id="MHLI01000006">
    <property type="protein sequence ID" value="OGZ05859.1"/>
    <property type="molecule type" value="Genomic_DNA"/>
</dbReference>
<evidence type="ECO:0000313" key="2">
    <source>
        <dbReference type="EMBL" id="OGZ05859.1"/>
    </source>
</evidence>
<gene>
    <name evidence="2" type="ORF">A2845_03590</name>
</gene>
<keyword evidence="1" id="KW-0472">Membrane</keyword>
<proteinExistence type="predicted"/>
<dbReference type="Proteomes" id="UP000177122">
    <property type="component" value="Unassembled WGS sequence"/>
</dbReference>
<sequence length="323" mass="35143">MKKHAIFIGRSLAVATSFFALLFPMTLAYALDALPSGAFIVRPAKIELAISPGSEKTTMLTLSNGTALPLSVRVSFEDVAPSMQSSPVDASIVLLGADGGSYPLKELFHTDNESIDILSGQEVQIPVTVRIPQRTEAGGKYGSVIFTFKPVLSHDVSSPANVAIESRLATLFYVRVLGNAKEEGQLVAFGLFNNANTARTPSADQPLRFQVAYENTGDVHVNPYGRLTLSPIIGAEKFVLIPPQAVLPGATHMREVDVSDALSIGYYRAHIELNRGYRDVVDEREISFWIVPGPEGTLLIILGSVFLVWLIRRSLQLSKHRIL</sequence>
<reference evidence="2 3" key="1">
    <citation type="journal article" date="2016" name="Nat. Commun.">
        <title>Thousands of microbial genomes shed light on interconnected biogeochemical processes in an aquifer system.</title>
        <authorList>
            <person name="Anantharaman K."/>
            <person name="Brown C.T."/>
            <person name="Hug L.A."/>
            <person name="Sharon I."/>
            <person name="Castelle C.J."/>
            <person name="Probst A.J."/>
            <person name="Thomas B.C."/>
            <person name="Singh A."/>
            <person name="Wilkins M.J."/>
            <person name="Karaoz U."/>
            <person name="Brodie E.L."/>
            <person name="Williams K.H."/>
            <person name="Hubbard S.S."/>
            <person name="Banfield J.F."/>
        </authorList>
    </citation>
    <scope>NUCLEOTIDE SEQUENCE [LARGE SCALE GENOMIC DNA]</scope>
</reference>
<keyword evidence="1" id="KW-1133">Transmembrane helix</keyword>
<comment type="caution">
    <text evidence="2">The sequence shown here is derived from an EMBL/GenBank/DDBJ whole genome shotgun (WGS) entry which is preliminary data.</text>
</comment>
<feature type="transmembrane region" description="Helical" evidence="1">
    <location>
        <begin position="288"/>
        <end position="311"/>
    </location>
</feature>
<evidence type="ECO:0000313" key="3">
    <source>
        <dbReference type="Proteomes" id="UP000177122"/>
    </source>
</evidence>
<name>A0A1G2CWS5_9BACT</name>
<dbReference type="AlphaFoldDB" id="A0A1G2CWS5"/>
<organism evidence="2 3">
    <name type="scientific">Candidatus Lloydbacteria bacterium RIFCSPHIGHO2_01_FULL_49_22</name>
    <dbReference type="NCBI Taxonomy" id="1798658"/>
    <lineage>
        <taxon>Bacteria</taxon>
        <taxon>Candidatus Lloydiibacteriota</taxon>
    </lineage>
</organism>
<evidence type="ECO:0000256" key="1">
    <source>
        <dbReference type="SAM" id="Phobius"/>
    </source>
</evidence>
<accession>A0A1G2CWS5</accession>
<protein>
    <submittedName>
        <fullName evidence="2">Uncharacterized protein</fullName>
    </submittedName>
</protein>
<keyword evidence="1" id="KW-0812">Transmembrane</keyword>